<keyword evidence="2" id="KW-0812">Transmembrane</keyword>
<keyword evidence="2" id="KW-0472">Membrane</keyword>
<sequence>RWGNENPSLQTLSGSRREGVAGPCGEGQRCCAPGNGSAAVRCCKLPLQTFFDNVGWITRKLSGILILLLLFAMGYFIQRIICPRPPQTPRQTGGAVARSRTYHGVPGPRCLSDSRTNSIGTSPHRFCSYRHTTRSSIYPLTKRPCRKWTETAQRTTYWRRPATTHLPRGRRDGPLGTTRGLQKTLFDKDGTRMYFITE</sequence>
<dbReference type="Ensembl" id="ENSEEET00000058752.1">
    <property type="protein sequence ID" value="ENSEEEP00000055925.1"/>
    <property type="gene ID" value="ENSEEEG00000024670.1"/>
</dbReference>
<accession>A0AAY5EG14</accession>
<feature type="transmembrane region" description="Helical" evidence="2">
    <location>
        <begin position="61"/>
        <end position="81"/>
    </location>
</feature>
<name>A0AAY5EG14_ELEEL</name>
<reference evidence="3" key="2">
    <citation type="submission" date="2025-08" db="UniProtKB">
        <authorList>
            <consortium name="Ensembl"/>
        </authorList>
    </citation>
    <scope>IDENTIFICATION</scope>
</reference>
<proteinExistence type="predicted"/>
<dbReference type="Proteomes" id="UP000314983">
    <property type="component" value="Chromosome 7"/>
</dbReference>
<reference evidence="3 4" key="1">
    <citation type="submission" date="2020-05" db="EMBL/GenBank/DDBJ databases">
        <title>Electrophorus electricus (electric eel) genome, fEleEle1, primary haplotype.</title>
        <authorList>
            <person name="Myers G."/>
            <person name="Meyer A."/>
            <person name="Fedrigo O."/>
            <person name="Formenti G."/>
            <person name="Rhie A."/>
            <person name="Tracey A."/>
            <person name="Sims Y."/>
            <person name="Jarvis E.D."/>
        </authorList>
    </citation>
    <scope>NUCLEOTIDE SEQUENCE [LARGE SCALE GENOMIC DNA]</scope>
</reference>
<protein>
    <submittedName>
        <fullName evidence="3">Uncharacterized protein</fullName>
    </submittedName>
</protein>
<evidence type="ECO:0000256" key="2">
    <source>
        <dbReference type="SAM" id="Phobius"/>
    </source>
</evidence>
<dbReference type="PANTHER" id="PTHR38505">
    <property type="entry name" value="HYPOTHETICAL PROTEIN LOC100362176"/>
    <property type="match status" value="1"/>
</dbReference>
<evidence type="ECO:0000313" key="3">
    <source>
        <dbReference type="Ensembl" id="ENSEEEP00000055925.1"/>
    </source>
</evidence>
<organism evidence="3 4">
    <name type="scientific">Electrophorus electricus</name>
    <name type="common">Electric eel</name>
    <name type="synonym">Gymnotus electricus</name>
    <dbReference type="NCBI Taxonomy" id="8005"/>
    <lineage>
        <taxon>Eukaryota</taxon>
        <taxon>Metazoa</taxon>
        <taxon>Chordata</taxon>
        <taxon>Craniata</taxon>
        <taxon>Vertebrata</taxon>
        <taxon>Euteleostomi</taxon>
        <taxon>Actinopterygii</taxon>
        <taxon>Neopterygii</taxon>
        <taxon>Teleostei</taxon>
        <taxon>Ostariophysi</taxon>
        <taxon>Gymnotiformes</taxon>
        <taxon>Gymnotoidei</taxon>
        <taxon>Gymnotidae</taxon>
        <taxon>Electrophorus</taxon>
    </lineage>
</organism>
<keyword evidence="2" id="KW-1133">Transmembrane helix</keyword>
<keyword evidence="4" id="KW-1185">Reference proteome</keyword>
<reference evidence="3" key="3">
    <citation type="submission" date="2025-09" db="UniProtKB">
        <authorList>
            <consortium name="Ensembl"/>
        </authorList>
    </citation>
    <scope>IDENTIFICATION</scope>
</reference>
<dbReference type="AlphaFoldDB" id="A0AAY5EG14"/>
<evidence type="ECO:0000256" key="1">
    <source>
        <dbReference type="SAM" id="MobiDB-lite"/>
    </source>
</evidence>
<evidence type="ECO:0000313" key="4">
    <source>
        <dbReference type="Proteomes" id="UP000314983"/>
    </source>
</evidence>
<dbReference type="InterPro" id="IPR031696">
    <property type="entry name" value="DUF4719"/>
</dbReference>
<dbReference type="PANTHER" id="PTHR38505:SF1">
    <property type="entry name" value="RIKEN CDNA 1110032F04 GENE"/>
    <property type="match status" value="1"/>
</dbReference>
<gene>
    <name evidence="3" type="primary">LOC113588295</name>
</gene>
<feature type="region of interest" description="Disordered" evidence="1">
    <location>
        <begin position="1"/>
        <end position="20"/>
    </location>
</feature>
<feature type="compositionally biased region" description="Polar residues" evidence="1">
    <location>
        <begin position="1"/>
        <end position="14"/>
    </location>
</feature>
<dbReference type="Pfam" id="PF15843">
    <property type="entry name" value="DUF4719"/>
    <property type="match status" value="1"/>
</dbReference>